<dbReference type="RefSeq" id="XP_009653594.1">
    <property type="nucleotide sequence ID" value="XM_009655299.1"/>
</dbReference>
<dbReference type="InParanoid" id="G2X6X0"/>
<name>G2X6X0_VERDV</name>
<keyword evidence="2" id="KW-1185">Reference proteome</keyword>
<dbReference type="KEGG" id="vda:VDAG_05902"/>
<protein>
    <submittedName>
        <fullName evidence="1">Uncharacterized protein</fullName>
    </submittedName>
</protein>
<dbReference type="EMBL" id="DS572705">
    <property type="protein sequence ID" value="EGY14738.1"/>
    <property type="molecule type" value="Genomic_DNA"/>
</dbReference>
<proteinExistence type="predicted"/>
<sequence length="61" mass="6749">MSLLTDARRRVSAAFVFKGQCPSQYQKVIAMGVAFKVEWPRWALGPIGCTIIALTSIGYDE</sequence>
<evidence type="ECO:0000313" key="2">
    <source>
        <dbReference type="Proteomes" id="UP000001611"/>
    </source>
</evidence>
<evidence type="ECO:0000313" key="1">
    <source>
        <dbReference type="EMBL" id="EGY14738.1"/>
    </source>
</evidence>
<dbReference type="Proteomes" id="UP000001611">
    <property type="component" value="Chromosome 4"/>
</dbReference>
<accession>G2X6X0</accession>
<dbReference type="GeneID" id="20707365"/>
<dbReference type="AlphaFoldDB" id="G2X6X0"/>
<organism evidence="1 2">
    <name type="scientific">Verticillium dahliae (strain VdLs.17 / ATCC MYA-4575 / FGSC 10137)</name>
    <name type="common">Verticillium wilt</name>
    <dbReference type="NCBI Taxonomy" id="498257"/>
    <lineage>
        <taxon>Eukaryota</taxon>
        <taxon>Fungi</taxon>
        <taxon>Dikarya</taxon>
        <taxon>Ascomycota</taxon>
        <taxon>Pezizomycotina</taxon>
        <taxon>Sordariomycetes</taxon>
        <taxon>Hypocreomycetidae</taxon>
        <taxon>Glomerellales</taxon>
        <taxon>Plectosphaerellaceae</taxon>
        <taxon>Verticillium</taxon>
    </lineage>
</organism>
<dbReference type="HOGENOM" id="CLU_2924470_0_0_1"/>
<reference evidence="1 2" key="1">
    <citation type="submission" date="2008-03" db="EMBL/GenBank/DDBJ databases">
        <title>The Genome Sequence of Verticillium dahliae VdLs.17.</title>
        <authorList>
            <consortium name="The Broad Institute Genome Sequencing Platform"/>
            <person name="Ma L.-J.J."/>
            <person name="Klosterman S.J."/>
            <person name="Subbarao K."/>
            <person name="Dobinson K."/>
            <person name="Veronese P."/>
            <person name="Kang S."/>
            <person name="Gold S.E."/>
            <person name="Young S."/>
            <person name="Jaffe D."/>
            <person name="Gnerre S."/>
            <person name="Berlin A."/>
            <person name="Heiman D."/>
            <person name="Hepburn T."/>
            <person name="Sykes S."/>
            <person name="Alvarado L."/>
            <person name="Kodira C.D."/>
            <person name="Lander E."/>
            <person name="Galagan J."/>
            <person name="Nusbaum C."/>
            <person name="Birren B."/>
        </authorList>
    </citation>
    <scope>NUCLEOTIDE SEQUENCE [LARGE SCALE GENOMIC DNA]</scope>
    <source>
        <strain evidence="2">VdLs.17 / ATCC MYA-4575 / FGSC 10137</strain>
    </source>
</reference>
<gene>
    <name evidence="1" type="ORF">VDAG_05902</name>
</gene>